<protein>
    <submittedName>
        <fullName evidence="1">Uncharacterized protein</fullName>
    </submittedName>
</protein>
<evidence type="ECO:0000313" key="2">
    <source>
        <dbReference type="Proteomes" id="UP000031488"/>
    </source>
</evidence>
<comment type="caution">
    <text evidence="1">The sequence shown here is derived from an EMBL/GenBank/DDBJ whole genome shotgun (WGS) entry which is preliminary data.</text>
</comment>
<accession>A0A0B9ASK4</accession>
<dbReference type="EMBL" id="JTJZ01000013">
    <property type="protein sequence ID" value="KHS53825.1"/>
    <property type="molecule type" value="Genomic_DNA"/>
</dbReference>
<name>A0A0B9ASK4_BRELN</name>
<sequence>MLGQFVHSAGDHGDHCDTAEFDTAYVAAHSVLVTSIQGDRSPASPKQLSAVALAIKLQTAKPTYRTTP</sequence>
<evidence type="ECO:0000313" key="1">
    <source>
        <dbReference type="EMBL" id="KHS53825.1"/>
    </source>
</evidence>
<keyword evidence="2" id="KW-1185">Reference proteome</keyword>
<dbReference type="Proteomes" id="UP000031488">
    <property type="component" value="Unassembled WGS sequence"/>
</dbReference>
<dbReference type="AlphaFoldDB" id="A0A0B9ASK4"/>
<reference evidence="1 2" key="1">
    <citation type="submission" date="2014-11" db="EMBL/GenBank/DDBJ databases">
        <title>Draft Genome Sequence of Brevibacterium linens AE038-8.</title>
        <authorList>
            <person name="Maizel D."/>
            <person name="Utturkar S.M."/>
            <person name="Brown S.D."/>
            <person name="Ferrero M."/>
            <person name="Rosen B.P."/>
        </authorList>
    </citation>
    <scope>NUCLEOTIDE SEQUENCE [LARGE SCALE GENOMIC DNA]</scope>
    <source>
        <strain evidence="1 2">AE038-8</strain>
    </source>
</reference>
<gene>
    <name evidence="1" type="ORF">AE0388_0580</name>
</gene>
<proteinExistence type="predicted"/>
<organism evidence="1 2">
    <name type="scientific">Brevibacterium linens</name>
    <dbReference type="NCBI Taxonomy" id="1703"/>
    <lineage>
        <taxon>Bacteria</taxon>
        <taxon>Bacillati</taxon>
        <taxon>Actinomycetota</taxon>
        <taxon>Actinomycetes</taxon>
        <taxon>Micrococcales</taxon>
        <taxon>Brevibacteriaceae</taxon>
        <taxon>Brevibacterium</taxon>
    </lineage>
</organism>